<feature type="region of interest" description="Disordered" evidence="1">
    <location>
        <begin position="63"/>
        <end position="108"/>
    </location>
</feature>
<sequence>MNILHIWSSEIRSSKNREYVTAKNQQVDLSQEQGLDRILGENLEVSPDRVVEDAAVRVPRVVIEGRSQDPDRDHVDQDHDHADQGRDCVDRDHNHADRDHNRANQNRDRVDRNLGLEIALDRVVVENQEVDLAREEKQGQDLTLRRGTRIINRAVDQSQVPKRVPLDPDEIHDLEVAPSLAAEIVTGTSVARDRLLLSKLHERNHDLHHPDEDHAVVLGLCQSHQVVEVAPGQELPPQIILTSKT</sequence>
<gene>
    <name evidence="2" type="ORF">ALC57_00135</name>
</gene>
<organism evidence="2 3">
    <name type="scientific">Trachymyrmex cornetzi</name>
    <dbReference type="NCBI Taxonomy" id="471704"/>
    <lineage>
        <taxon>Eukaryota</taxon>
        <taxon>Metazoa</taxon>
        <taxon>Ecdysozoa</taxon>
        <taxon>Arthropoda</taxon>
        <taxon>Hexapoda</taxon>
        <taxon>Insecta</taxon>
        <taxon>Pterygota</taxon>
        <taxon>Neoptera</taxon>
        <taxon>Endopterygota</taxon>
        <taxon>Hymenoptera</taxon>
        <taxon>Apocrita</taxon>
        <taxon>Aculeata</taxon>
        <taxon>Formicoidea</taxon>
        <taxon>Formicidae</taxon>
        <taxon>Myrmicinae</taxon>
        <taxon>Trachymyrmex</taxon>
    </lineage>
</organism>
<feature type="compositionally biased region" description="Basic and acidic residues" evidence="1">
    <location>
        <begin position="66"/>
        <end position="108"/>
    </location>
</feature>
<comment type="caution">
    <text evidence="2">The sequence shown here is derived from an EMBL/GenBank/DDBJ whole genome shotgun (WGS) entry which is preliminary data.</text>
</comment>
<evidence type="ECO:0000313" key="2">
    <source>
        <dbReference type="EMBL" id="KYN50497.1"/>
    </source>
</evidence>
<dbReference type="Proteomes" id="UP000078492">
    <property type="component" value="Unassembled WGS sequence"/>
</dbReference>
<reference evidence="2 3" key="1">
    <citation type="submission" date="2015-09" db="EMBL/GenBank/DDBJ databases">
        <title>Trachymyrmex cornetzi WGS genome.</title>
        <authorList>
            <person name="Nygaard S."/>
            <person name="Hu H."/>
            <person name="Boomsma J."/>
            <person name="Zhang G."/>
        </authorList>
    </citation>
    <scope>NUCLEOTIDE SEQUENCE [LARGE SCALE GENOMIC DNA]</scope>
    <source>
        <strain evidence="2">Tcor2-1</strain>
        <tissue evidence="2">Whole body</tissue>
    </source>
</reference>
<name>A0A151K345_9HYME</name>
<evidence type="ECO:0000256" key="1">
    <source>
        <dbReference type="SAM" id="MobiDB-lite"/>
    </source>
</evidence>
<dbReference type="AlphaFoldDB" id="A0A151K345"/>
<dbReference type="EMBL" id="LKEY01014842">
    <property type="protein sequence ID" value="KYN50497.1"/>
    <property type="molecule type" value="Genomic_DNA"/>
</dbReference>
<proteinExistence type="predicted"/>
<accession>A0A151K345</accession>
<keyword evidence="3" id="KW-1185">Reference proteome</keyword>
<evidence type="ECO:0000313" key="3">
    <source>
        <dbReference type="Proteomes" id="UP000078492"/>
    </source>
</evidence>
<protein>
    <submittedName>
        <fullName evidence="2">Uncharacterized protein</fullName>
    </submittedName>
</protein>